<keyword evidence="4" id="KW-1185">Reference proteome</keyword>
<dbReference type="Pfam" id="PF13561">
    <property type="entry name" value="adh_short_C2"/>
    <property type="match status" value="1"/>
</dbReference>
<dbReference type="PRINTS" id="PR00081">
    <property type="entry name" value="GDHRDH"/>
</dbReference>
<dbReference type="SUPFAM" id="SSF51735">
    <property type="entry name" value="NAD(P)-binding Rossmann-fold domains"/>
    <property type="match status" value="1"/>
</dbReference>
<proteinExistence type="inferred from homology"/>
<dbReference type="InterPro" id="IPR036291">
    <property type="entry name" value="NAD(P)-bd_dom_sf"/>
</dbReference>
<evidence type="ECO:0000313" key="3">
    <source>
        <dbReference type="EMBL" id="KHL02468.1"/>
    </source>
</evidence>
<dbReference type="PANTHER" id="PTHR43639:SF1">
    <property type="entry name" value="SHORT-CHAIN DEHYDROGENASE_REDUCTASE FAMILY PROTEIN"/>
    <property type="match status" value="1"/>
</dbReference>
<organism evidence="3 4">
    <name type="scientific">Sinomonas humi</name>
    <dbReference type="NCBI Taxonomy" id="1338436"/>
    <lineage>
        <taxon>Bacteria</taxon>
        <taxon>Bacillati</taxon>
        <taxon>Actinomycetota</taxon>
        <taxon>Actinomycetes</taxon>
        <taxon>Micrococcales</taxon>
        <taxon>Micrococcaceae</taxon>
        <taxon>Sinomonas</taxon>
    </lineage>
</organism>
<evidence type="ECO:0000256" key="2">
    <source>
        <dbReference type="ARBA" id="ARBA00023002"/>
    </source>
</evidence>
<sequence>MSERKIALVAGGSGGVGGEICRSLSRDGFAVAVGYRSSPAKAEELVAELNKDGGESIALALDLSNVANVENAVREVVDRYGRVDVGVYAAGPYIPQRWIGEITHAENASMFMQDAGSCFNLVAAVLPALRQARGSFLALTTPAVKRHIPKDSLSSIPKAAVEAIVRSIAVEEARHGVRANAVGVGFIEAGMFFEMRERGDFSDSYVEMAKKNIPLRYQGRASDIADAVAFFASDRARYITGQVLQVDGGLSL</sequence>
<evidence type="ECO:0000256" key="1">
    <source>
        <dbReference type="ARBA" id="ARBA00006484"/>
    </source>
</evidence>
<dbReference type="STRING" id="1338436.LK10_12820"/>
<dbReference type="EMBL" id="JTDL01000123">
    <property type="protein sequence ID" value="KHL02468.1"/>
    <property type="molecule type" value="Genomic_DNA"/>
</dbReference>
<comment type="caution">
    <text evidence="3">The sequence shown here is derived from an EMBL/GenBank/DDBJ whole genome shotgun (WGS) entry which is preliminary data.</text>
</comment>
<dbReference type="PANTHER" id="PTHR43639">
    <property type="entry name" value="OXIDOREDUCTASE, SHORT-CHAIN DEHYDROGENASE/REDUCTASE FAMILY (AFU_ORTHOLOGUE AFUA_5G02870)"/>
    <property type="match status" value="1"/>
</dbReference>
<evidence type="ECO:0008006" key="5">
    <source>
        <dbReference type="Google" id="ProtNLM"/>
    </source>
</evidence>
<name>A0A0B2AKR1_9MICC</name>
<dbReference type="RefSeq" id="WP_043124223.1">
    <property type="nucleotide sequence ID" value="NZ_JTDL01000123.1"/>
</dbReference>
<comment type="similarity">
    <text evidence="1">Belongs to the short-chain dehydrogenases/reductases (SDR) family.</text>
</comment>
<accession>A0A0B2AKR1</accession>
<keyword evidence="2" id="KW-0560">Oxidoreductase</keyword>
<dbReference type="InterPro" id="IPR002347">
    <property type="entry name" value="SDR_fam"/>
</dbReference>
<dbReference type="Gene3D" id="3.40.50.720">
    <property type="entry name" value="NAD(P)-binding Rossmann-like Domain"/>
    <property type="match status" value="1"/>
</dbReference>
<gene>
    <name evidence="3" type="ORF">LK10_12820</name>
</gene>
<dbReference type="GO" id="GO:0016491">
    <property type="term" value="F:oxidoreductase activity"/>
    <property type="evidence" value="ECO:0007669"/>
    <property type="project" value="UniProtKB-KW"/>
</dbReference>
<reference evidence="3 4" key="1">
    <citation type="submission" date="2014-09" db="EMBL/GenBank/DDBJ databases">
        <title>Genome sequence of Sinomonas sp. MUSC 117.</title>
        <authorList>
            <person name="Lee L.-H."/>
        </authorList>
    </citation>
    <scope>NUCLEOTIDE SEQUENCE [LARGE SCALE GENOMIC DNA]</scope>
    <source>
        <strain evidence="3 4">MUSC 117</strain>
    </source>
</reference>
<dbReference type="AlphaFoldDB" id="A0A0B2AKR1"/>
<evidence type="ECO:0000313" key="4">
    <source>
        <dbReference type="Proteomes" id="UP000030982"/>
    </source>
</evidence>
<dbReference type="Proteomes" id="UP000030982">
    <property type="component" value="Unassembled WGS sequence"/>
</dbReference>
<protein>
    <recommendedName>
        <fullName evidence="5">Dehydrogenase</fullName>
    </recommendedName>
</protein>